<protein>
    <submittedName>
        <fullName evidence="2">Phage portal protein</fullName>
    </submittedName>
</protein>
<dbReference type="EMBL" id="WNKU01000018">
    <property type="protein sequence ID" value="MTV50080.1"/>
    <property type="molecule type" value="Genomic_DNA"/>
</dbReference>
<evidence type="ECO:0000256" key="1">
    <source>
        <dbReference type="SAM" id="MobiDB-lite"/>
    </source>
</evidence>
<evidence type="ECO:0000313" key="3">
    <source>
        <dbReference type="Proteomes" id="UP000430670"/>
    </source>
</evidence>
<proteinExistence type="predicted"/>
<dbReference type="OrthoDB" id="2514584at2"/>
<dbReference type="AlphaFoldDB" id="A0A6I3SM90"/>
<comment type="caution">
    <text evidence="2">The sequence shown here is derived from an EMBL/GenBank/DDBJ whole genome shotgun (WGS) entry which is preliminary data.</text>
</comment>
<accession>A0A6I3SM90</accession>
<dbReference type="Proteomes" id="UP000430670">
    <property type="component" value="Unassembled WGS sequence"/>
</dbReference>
<keyword evidence="3" id="KW-1185">Reference proteome</keyword>
<evidence type="ECO:0000313" key="2">
    <source>
        <dbReference type="EMBL" id="MTV50080.1"/>
    </source>
</evidence>
<gene>
    <name evidence="2" type="ORF">GJ688_13975</name>
</gene>
<feature type="region of interest" description="Disordered" evidence="1">
    <location>
        <begin position="501"/>
        <end position="520"/>
    </location>
</feature>
<name>A0A6I3SM90_HELMO</name>
<dbReference type="InterPro" id="IPR021145">
    <property type="entry name" value="Portal_protein_SPP1_Gp6-like"/>
</dbReference>
<sequence length="520" mass="58878">MHYRWPWNSAVLDGDGRFIKSRKVYNEKGGESSNLSLFSIGSYYPEPAHRDRIRRYRENKKLFLGKHYDVFQRVQKKLSRRQNELLYISTNLPGVICKKSADFLFGEQPTFSAGKNDNSNEQLAIERLVEGNDLHILNYESALSNAYRGDSFYKIRYGQEFGGMVGKESDPFRVIIEAQNPEYVFPETAPGDANRIIAYHIAYPVLVKHGDFEDWLLTTESHYPGRIVYAKFKLDPIVVTVDNEINEWRISAELISERREVLTGVPYLLVVHVPNYATDDCWEGIDDLSENKPLFDEINHRLSQIASILDKHADPAMAVPAGTLGEDEQGNPIFRVGVDKVFEVMGKDEVVPQYITWDGQLQAAFMELDKLVKLLLINAEIPEIALGSGDAGTSGASGLAIKWRLNSILAKVNRKRQYYNKALKRVLLITQLLEIACKGSQDYEVTIPKVKFKDGLPDDETEMANIMSIRTGGKATISQKSALMWLDDLTEEQADVELKRMQEEDAVADPSIFQQPGDGE</sequence>
<organism evidence="2 3">
    <name type="scientific">Heliobacterium mobile</name>
    <name type="common">Heliobacillus mobilis</name>
    <dbReference type="NCBI Taxonomy" id="28064"/>
    <lineage>
        <taxon>Bacteria</taxon>
        <taxon>Bacillati</taxon>
        <taxon>Bacillota</taxon>
        <taxon>Clostridia</taxon>
        <taxon>Eubacteriales</taxon>
        <taxon>Heliobacteriaceae</taxon>
        <taxon>Heliobacterium</taxon>
    </lineage>
</organism>
<dbReference type="Pfam" id="PF05133">
    <property type="entry name" value="SPP1_portal"/>
    <property type="match status" value="1"/>
</dbReference>
<reference evidence="2 3" key="1">
    <citation type="submission" date="2019-11" db="EMBL/GenBank/DDBJ databases">
        <title>Whole-genome sequence of a the green, strictly anaerobic photosynthetic bacterium Heliobacillus mobilis DSM 6151.</title>
        <authorList>
            <person name="Kyndt J.A."/>
            <person name="Meyer T.E."/>
        </authorList>
    </citation>
    <scope>NUCLEOTIDE SEQUENCE [LARGE SCALE GENOMIC DNA]</scope>
    <source>
        <strain evidence="2 3">DSM 6151</strain>
    </source>
</reference>